<dbReference type="SUPFAM" id="SSF51316">
    <property type="entry name" value="Mss4-like"/>
    <property type="match status" value="1"/>
</dbReference>
<evidence type="ECO:0000313" key="2">
    <source>
        <dbReference type="EMBL" id="KAF6804394.1"/>
    </source>
</evidence>
<dbReference type="PANTHER" id="PTHR33337:SF32">
    <property type="entry name" value="DUF636 DOMAIN PROTEIN (AFU_ORTHOLOGUE AFUA_7G04120)"/>
    <property type="match status" value="1"/>
</dbReference>
<keyword evidence="3" id="KW-1185">Reference proteome</keyword>
<dbReference type="InterPro" id="IPR011057">
    <property type="entry name" value="Mss4-like_sf"/>
</dbReference>
<gene>
    <name evidence="2" type="ORF">CSOJ01_10246</name>
</gene>
<organism evidence="2 3">
    <name type="scientific">Colletotrichum sojae</name>
    <dbReference type="NCBI Taxonomy" id="2175907"/>
    <lineage>
        <taxon>Eukaryota</taxon>
        <taxon>Fungi</taxon>
        <taxon>Dikarya</taxon>
        <taxon>Ascomycota</taxon>
        <taxon>Pezizomycotina</taxon>
        <taxon>Sordariomycetes</taxon>
        <taxon>Hypocreomycetidae</taxon>
        <taxon>Glomerellales</taxon>
        <taxon>Glomerellaceae</taxon>
        <taxon>Colletotrichum</taxon>
        <taxon>Colletotrichum orchidearum species complex</taxon>
    </lineage>
</organism>
<proteinExistence type="predicted"/>
<protein>
    <submittedName>
        <fullName evidence="2">Duf636 domain protein</fullName>
    </submittedName>
</protein>
<evidence type="ECO:0000256" key="1">
    <source>
        <dbReference type="SAM" id="MobiDB-lite"/>
    </source>
</evidence>
<feature type="region of interest" description="Disordered" evidence="1">
    <location>
        <begin position="140"/>
        <end position="160"/>
    </location>
</feature>
<dbReference type="AlphaFoldDB" id="A0A8H6MPQ3"/>
<reference evidence="2 3" key="1">
    <citation type="journal article" date="2020" name="Phytopathology">
        <title>Genome Sequence Resources of Colletotrichum truncatum, C. plurivorum, C. musicola, and C. sojae: Four Species Pathogenic to Soybean (Glycine max).</title>
        <authorList>
            <person name="Rogerio F."/>
            <person name="Boufleur T.R."/>
            <person name="Ciampi-Guillardi M."/>
            <person name="Sukno S.A."/>
            <person name="Thon M.R."/>
            <person name="Massola Junior N.S."/>
            <person name="Baroncelli R."/>
        </authorList>
    </citation>
    <scope>NUCLEOTIDE SEQUENCE [LARGE SCALE GENOMIC DNA]</scope>
    <source>
        <strain evidence="2 3">LFN0009</strain>
    </source>
</reference>
<evidence type="ECO:0000313" key="3">
    <source>
        <dbReference type="Proteomes" id="UP000652219"/>
    </source>
</evidence>
<sequence length="372" mass="40375">MPAMFRVSCLCGAVSQDVAARIPESGDVELTLGHGDVERHSSGTLCVSYYPIQTPQFDKGTSKHVGADGWTRHLCSTCGCHVFRARAGDREYVWEVATGVFNDDDMKPSARYVRHSSVSDTKDGGASIWLSDIDGQTLNADLSDPWSTQDEEPAPPSPSDILPASCSCGTVGFHITRPDVASYAPHSGYPDLQYAACRHSADFMSNPRDEKWWIRGDSGEKYLAGACACRSCRLASGFEIQTWAFVPRSNIFIHLPTIDGQTIPTPLDFSTLPPGILQTYRSSPGVMREFCGGCGATVFWHDEARPGVVDVSAGLLRAPEGAKAGTWLDWWTARCSHAEEADRGRTGVAARVARTLVEGLERGLLRSSKGQE</sequence>
<dbReference type="Gene3D" id="3.90.1590.10">
    <property type="entry name" value="glutathione-dependent formaldehyde- activating enzyme (gfa)"/>
    <property type="match status" value="2"/>
</dbReference>
<name>A0A8H6MPQ3_9PEZI</name>
<accession>A0A8H6MPQ3</accession>
<comment type="caution">
    <text evidence="2">The sequence shown here is derived from an EMBL/GenBank/DDBJ whole genome shotgun (WGS) entry which is preliminary data.</text>
</comment>
<dbReference type="EMBL" id="WIGN01000210">
    <property type="protein sequence ID" value="KAF6804394.1"/>
    <property type="molecule type" value="Genomic_DNA"/>
</dbReference>
<dbReference type="Proteomes" id="UP000652219">
    <property type="component" value="Unassembled WGS sequence"/>
</dbReference>
<dbReference type="PANTHER" id="PTHR33337">
    <property type="entry name" value="GFA DOMAIN-CONTAINING PROTEIN"/>
    <property type="match status" value="1"/>
</dbReference>